<gene>
    <name evidence="2" type="ORF">R2D22_04490</name>
</gene>
<keyword evidence="1" id="KW-0732">Signal</keyword>
<keyword evidence="3" id="KW-1185">Reference proteome</keyword>
<protein>
    <recommendedName>
        <fullName evidence="4">Secreted protein</fullName>
    </recommendedName>
</protein>
<proteinExistence type="predicted"/>
<sequence length="141" mass="15069">MTVRGRLIQFFAVLALAAGSLVTLPAQPAAAANGCSGTVEAWNDWYDSAGRLAAKTYYYDEGANTCVNLVAQGIYYGQSKYMSIKLCDSYNSGCVSDSGTFLYYAGPVRRPADVCLWAVSTMKNSAGTTIVNKSTYVPPCN</sequence>
<dbReference type="RefSeq" id="WP_318101385.1">
    <property type="nucleotide sequence ID" value="NZ_CP137573.1"/>
</dbReference>
<feature type="signal peptide" evidence="1">
    <location>
        <begin position="1"/>
        <end position="31"/>
    </location>
</feature>
<organism evidence="2 3">
    <name type="scientific">Streptomyces solicathayae</name>
    <dbReference type="NCBI Taxonomy" id="3081768"/>
    <lineage>
        <taxon>Bacteria</taxon>
        <taxon>Bacillati</taxon>
        <taxon>Actinomycetota</taxon>
        <taxon>Actinomycetes</taxon>
        <taxon>Kitasatosporales</taxon>
        <taxon>Streptomycetaceae</taxon>
        <taxon>Streptomyces</taxon>
    </lineage>
</organism>
<dbReference type="Proteomes" id="UP001301731">
    <property type="component" value="Chromosome"/>
</dbReference>
<name>A0ABZ0LMH1_9ACTN</name>
<evidence type="ECO:0000256" key="1">
    <source>
        <dbReference type="SAM" id="SignalP"/>
    </source>
</evidence>
<evidence type="ECO:0008006" key="4">
    <source>
        <dbReference type="Google" id="ProtNLM"/>
    </source>
</evidence>
<accession>A0ABZ0LMH1</accession>
<evidence type="ECO:0000313" key="3">
    <source>
        <dbReference type="Proteomes" id="UP001301731"/>
    </source>
</evidence>
<evidence type="ECO:0000313" key="2">
    <source>
        <dbReference type="EMBL" id="WOX20688.1"/>
    </source>
</evidence>
<feature type="chain" id="PRO_5045427407" description="Secreted protein" evidence="1">
    <location>
        <begin position="32"/>
        <end position="141"/>
    </location>
</feature>
<dbReference type="EMBL" id="CP137573">
    <property type="protein sequence ID" value="WOX20688.1"/>
    <property type="molecule type" value="Genomic_DNA"/>
</dbReference>
<reference evidence="2 3" key="1">
    <citation type="submission" date="2023-10" db="EMBL/GenBank/DDBJ databases">
        <title>The genome sequence of Streptomyces sp. HUAS YS2.</title>
        <authorList>
            <person name="Mo P."/>
        </authorList>
    </citation>
    <scope>NUCLEOTIDE SEQUENCE [LARGE SCALE GENOMIC DNA]</scope>
    <source>
        <strain evidence="2 3">HUAS YS2</strain>
    </source>
</reference>